<evidence type="ECO:0000313" key="1">
    <source>
        <dbReference type="EMBL" id="MBB4022168.1"/>
    </source>
</evidence>
<organism evidence="1 2">
    <name type="scientific">Actibacterium naphthalenivorans</name>
    <dbReference type="NCBI Taxonomy" id="1614693"/>
    <lineage>
        <taxon>Bacteria</taxon>
        <taxon>Pseudomonadati</taxon>
        <taxon>Pseudomonadota</taxon>
        <taxon>Alphaproteobacteria</taxon>
        <taxon>Rhodobacterales</taxon>
        <taxon>Roseobacteraceae</taxon>
        <taxon>Actibacterium</taxon>
    </lineage>
</organism>
<gene>
    <name evidence="1" type="ORF">GGR17_001977</name>
</gene>
<dbReference type="RefSeq" id="WP_054538832.1">
    <property type="nucleotide sequence ID" value="NZ_JACIEQ010000002.1"/>
</dbReference>
<dbReference type="AlphaFoldDB" id="A0A840CF97"/>
<name>A0A840CF97_9RHOB</name>
<sequence length="125" mass="13609">MKQHPQIHIQPREAPAGATLALVIGMPTSDVPRWPLPDATARLEPLPYTLLHAGLACAPGTSCIVSPLVAEHFDAMDLALQLHLADYRGTYLVVAPRVPRPEIIRRELRQICPGLDVEVITCAGH</sequence>
<comment type="caution">
    <text evidence="1">The sequence shown here is derived from an EMBL/GenBank/DDBJ whole genome shotgun (WGS) entry which is preliminary data.</text>
</comment>
<accession>A0A840CF97</accession>
<proteinExistence type="predicted"/>
<dbReference type="Proteomes" id="UP000585681">
    <property type="component" value="Unassembled WGS sequence"/>
</dbReference>
<dbReference type="EMBL" id="JACIEQ010000002">
    <property type="protein sequence ID" value="MBB4022168.1"/>
    <property type="molecule type" value="Genomic_DNA"/>
</dbReference>
<protein>
    <submittedName>
        <fullName evidence="1">Uncharacterized protein</fullName>
    </submittedName>
</protein>
<reference evidence="1" key="1">
    <citation type="submission" date="2020-08" db="EMBL/GenBank/DDBJ databases">
        <title>Genomic Encyclopedia of Type Strains, Phase IV (KMG-IV): sequencing the most valuable type-strain genomes for metagenomic binning, comparative biology and taxonomic classification.</title>
        <authorList>
            <person name="Goeker M."/>
        </authorList>
    </citation>
    <scope>NUCLEOTIDE SEQUENCE [LARGE SCALE GENOMIC DNA]</scope>
    <source>
        <strain evidence="1">DSM 105040</strain>
    </source>
</reference>
<keyword evidence="2" id="KW-1185">Reference proteome</keyword>
<evidence type="ECO:0000313" key="2">
    <source>
        <dbReference type="Proteomes" id="UP000585681"/>
    </source>
</evidence>